<dbReference type="Gene3D" id="1.50.10.10">
    <property type="match status" value="1"/>
</dbReference>
<evidence type="ECO:0000259" key="2">
    <source>
        <dbReference type="Pfam" id="PF00723"/>
    </source>
</evidence>
<accession>A0A455T7X8</accession>
<dbReference type="GO" id="GO:0004553">
    <property type="term" value="F:hydrolase activity, hydrolyzing O-glycosyl compounds"/>
    <property type="evidence" value="ECO:0007669"/>
    <property type="project" value="TreeGrafter"/>
</dbReference>
<dbReference type="PANTHER" id="PTHR31616:SF0">
    <property type="entry name" value="GLUCAN 1,4-ALPHA-GLUCOSIDASE"/>
    <property type="match status" value="1"/>
</dbReference>
<dbReference type="InterPro" id="IPR011613">
    <property type="entry name" value="GH15-like"/>
</dbReference>
<dbReference type="PANTHER" id="PTHR31616">
    <property type="entry name" value="TREHALASE"/>
    <property type="match status" value="1"/>
</dbReference>
<reference evidence="3" key="1">
    <citation type="submission" date="2018-12" db="EMBL/GenBank/DDBJ databases">
        <title>Novel natural products biosynthetic potential of the class Ktedonobacteria.</title>
        <authorList>
            <person name="Zheng Y."/>
            <person name="Saitou A."/>
            <person name="Wang C.M."/>
            <person name="Toyoda A."/>
            <person name="Minakuchi Y."/>
            <person name="Sekiguchi Y."/>
            <person name="Ueda K."/>
            <person name="Takano H."/>
            <person name="Sakai Y."/>
            <person name="Yokota A."/>
            <person name="Yabe S."/>
        </authorList>
    </citation>
    <scope>NUCLEOTIDE SEQUENCE</scope>
    <source>
        <strain evidence="3">A3-2</strain>
    </source>
</reference>
<sequence>MSVERSSFSPEEQGGQVPTSGGLPSSDLAAQLSAGINANYLTEPPARRASVPPLPPERALSLAWLYSALLGNGRVLVCLDETATPVQCFYPHIDGGPHLRSLLQGVQVEREDGATSVSWLAEEGWSHELGYVPASPVVSARSERPDLGLVVERQLAVHPEHDLLVIQLSLTNRGQAPLRCSLVTYAAVDIDLRPAGNCAWYDPETELLTFFHADRYLTLGSNWPVADFACEQSRPGVVDVVFEMAAEQRYSRQEFAVGQVAAVLRHAIGELAPGASCSGALLFSFGRTLEATRTLLSQQRDKSSQLLEETLTYWRQHCARFTLNVINDDIKHLYERSLLVLHLLSDRETGAILAAPEMDPTFRSSGGYGMCWPRDGAYNAHALDVAGEHERARAFFDWALRTQEASGCWYQRYDTRGNLAPTWGLIQFDEIGIVVWAVGQHIDLTGDVEYARSVWPALRRAGDYMLRELDAETGLAPVTKDLWEEFDGISTYACATTWAGFTALARLASLLGQEAEAQRWQETAARLKQAIEQHLWSASAGHFLRGGRLKVAPLESEDMAPLAADEMAIEIRGRRWRARRADPTLDISILGLAVPFGVFAPTDPRVQATARAIAERLRSPVGGILRYQGDSYRGGNPWILCTLWLAWYEALAGDLDAAEQLYRWAVDHRTALDLLPEQISRQDGQPCWIMPLGWSHAMFVLVTQVLRARGRL</sequence>
<proteinExistence type="predicted"/>
<dbReference type="GO" id="GO:0005975">
    <property type="term" value="P:carbohydrate metabolic process"/>
    <property type="evidence" value="ECO:0007669"/>
    <property type="project" value="InterPro"/>
</dbReference>
<dbReference type="Pfam" id="PF00723">
    <property type="entry name" value="Glyco_hydro_15"/>
    <property type="match status" value="1"/>
</dbReference>
<feature type="compositionally biased region" description="Polar residues" evidence="1">
    <location>
        <begin position="1"/>
        <end position="23"/>
    </location>
</feature>
<feature type="domain" description="GH15-like" evidence="2">
    <location>
        <begin position="421"/>
        <end position="662"/>
    </location>
</feature>
<organism evidence="3">
    <name type="scientific">Thermogemmatispora argillosa</name>
    <dbReference type="NCBI Taxonomy" id="2045280"/>
    <lineage>
        <taxon>Bacteria</taxon>
        <taxon>Bacillati</taxon>
        <taxon>Chloroflexota</taxon>
        <taxon>Ktedonobacteria</taxon>
        <taxon>Thermogemmatisporales</taxon>
        <taxon>Thermogemmatisporaceae</taxon>
        <taxon>Thermogemmatispora</taxon>
    </lineage>
</organism>
<evidence type="ECO:0000313" key="3">
    <source>
        <dbReference type="EMBL" id="BBH95559.1"/>
    </source>
</evidence>
<evidence type="ECO:0000256" key="1">
    <source>
        <dbReference type="SAM" id="MobiDB-lite"/>
    </source>
</evidence>
<dbReference type="SUPFAM" id="SSF48208">
    <property type="entry name" value="Six-hairpin glycosidases"/>
    <property type="match status" value="1"/>
</dbReference>
<dbReference type="InterPro" id="IPR012341">
    <property type="entry name" value="6hp_glycosidase-like_sf"/>
</dbReference>
<protein>
    <submittedName>
        <fullName evidence="3">Glucan 1,3-alpha-glucosidase</fullName>
    </submittedName>
</protein>
<name>A0A455T7X8_9CHLR</name>
<dbReference type="InterPro" id="IPR008928">
    <property type="entry name" value="6-hairpin_glycosidase_sf"/>
</dbReference>
<dbReference type="AlphaFoldDB" id="A0A455T7X8"/>
<feature type="region of interest" description="Disordered" evidence="1">
    <location>
        <begin position="1"/>
        <end position="26"/>
    </location>
</feature>
<dbReference type="EMBL" id="AP019377">
    <property type="protein sequence ID" value="BBH95559.1"/>
    <property type="molecule type" value="Genomic_DNA"/>
</dbReference>
<gene>
    <name evidence="3" type="ORF">KTA_37580</name>
</gene>